<dbReference type="Pfam" id="PF04997">
    <property type="entry name" value="RNA_pol_Rpb1_1"/>
    <property type="match status" value="1"/>
</dbReference>
<feature type="domain" description="RNA polymerase N-terminal" evidence="19">
    <location>
        <begin position="299"/>
        <end position="602"/>
    </location>
</feature>
<dbReference type="InterPro" id="IPR007081">
    <property type="entry name" value="RNA_pol_Rpb1_5"/>
</dbReference>
<feature type="compositionally biased region" description="Low complexity" evidence="18">
    <location>
        <begin position="1658"/>
        <end position="1957"/>
    </location>
</feature>
<keyword evidence="6 17" id="KW-0808">Transferase</keyword>
<evidence type="ECO:0000256" key="7">
    <source>
        <dbReference type="ARBA" id="ARBA00022695"/>
    </source>
</evidence>
<dbReference type="Pfam" id="PF05000">
    <property type="entry name" value="RNA_pol_Rpb1_4"/>
    <property type="match status" value="1"/>
</dbReference>
<keyword evidence="13" id="KW-0238">DNA-binding</keyword>
<keyword evidence="21" id="KW-1185">Reference proteome</keyword>
<evidence type="ECO:0000256" key="16">
    <source>
        <dbReference type="ARBA" id="ARBA00048552"/>
    </source>
</evidence>
<dbReference type="GO" id="GO:0006366">
    <property type="term" value="P:transcription by RNA polymerase II"/>
    <property type="evidence" value="ECO:0007669"/>
    <property type="project" value="InterPro"/>
</dbReference>
<dbReference type="FunFam" id="1.10.150.390:FF:000001">
    <property type="entry name" value="DNA-directed RNA polymerase subunit"/>
    <property type="match status" value="1"/>
</dbReference>
<keyword evidence="11" id="KW-0460">Magnesium</keyword>
<dbReference type="InterPro" id="IPR007075">
    <property type="entry name" value="RNA_pol_Rpb1_6"/>
</dbReference>
<name>A0AAV4X631_9ARAC</name>
<keyword evidence="9" id="KW-0677">Repeat</keyword>
<feature type="compositionally biased region" description="Polar residues" evidence="18">
    <location>
        <begin position="1556"/>
        <end position="1572"/>
    </location>
</feature>
<dbReference type="InterPro" id="IPR044893">
    <property type="entry name" value="RNA_pol_Rpb1_clamp_domain"/>
</dbReference>
<dbReference type="Pfam" id="PF00623">
    <property type="entry name" value="RNA_pol_Rpb1_2"/>
    <property type="match status" value="1"/>
</dbReference>
<dbReference type="InterPro" id="IPR007073">
    <property type="entry name" value="RNA_pol_Rpb1_7"/>
</dbReference>
<dbReference type="EC" id="2.7.7.6" evidence="17"/>
<sequence length="1985" mass="219699">MRRKIADFNIQTCNCQSNCSLWWPKNCNKKRNSIASNPFSPQSCWSQFIMDLAEKIMSMIITSDSRAPLREVKKIQFGILSPDEIRRMSVTEGGIRYSEIYEGGQPKPGGLMDPRQGVIDKISRCQTCAGNMATCPGHFGHIELAKPVFHVGFLKKSIKILRCVCFYCSKLLVSPNNPKIKEIISKSKGQPRKRLAHVYDLCKGKNICESGDEIDAKLGQVSTMHDDGTKKTGHGGCGRYQPSIRQSGLDLTAEWKHINEDSQERKIPLTAERVFEVFRHITDEECIVLGMDPKYSRPDWMLVTVLPVPPLPVRPAVVMFGSARNQDDLTHKLSDIVKANNELIQNEKCGAAAHIISENIRLLQFHVATIVDNELPGLPRSMQKSGRPLKSIKQRLKSKEGRIRGNLMGKRVDFSARTVITPDPNLCIWEIGVPRSIAQNLTFPEIVTPYNIDKMHELVQRGNSQYPGAKYIVRDNGERIDLRFHPKANDLHLQCGYRVERHVRNGDVIVFNRQPSLHKMSMMGHRIRVLPWSTFRMNLSVTTPYNADFDGDEMNLHVPQSLETRAEVQELALVPRNIITPQSNKPVMGIVQDTLTAVRKMTKRDVFLEKDQIMTLLMFLPIWDGRIPMPAILKPKPLWTGKQLFSLIIPGKVNLIRTHTTHPDEEDDGPFKWISPGDTKVLIENGELISGIVCKKTVGASGGSLLHVLFLELGHEVAAAFYGHIQTVVNNWLLLEGHSIGIEDAIADPKTYSVIQAAIKKAQMDVIKVIEKAHNDDLEPIPGNTLRQTFESQVNCILNDARQKTGASAQKSLSEFNNFKAMVLSGAKGSDLNISQIITCVGQQNVEGKRIPFGFRKRTLPHFIKDDYGPESRGFVENSYLAGLTPSEFFFHAMGGREGLIDTAVKTAETGYIQRRLMKAMESVMVTYDGTVRNSSGQVIQFRYGEDGLDGTTVEFQSLPTLKPSNKAFEKRFKFDATNERYLRRIYMEEVVREIVDDPKAIGEFEREWETLKAEREILRSIFPTGDSKVVLPCNLQRMIWNAQKIFHINTRSPTDLSPIKVMQDVENLLKKLIIVPGEDRLSVQANENATILFRALLHSTLCTKRVAEEFRLSTEAFDWLVGEIESRFQQAQVQPGEMVGALAAQSLGEPATQMTLNTFHHAGVSAKNVTLGVPRLKEIINISKNPKTPSLTVFLTGAAAKDAERAKDVLCRLEHTTLRKVTENTAIYYDPDLQNSVIAEDREFVSVYHEMPDFDPSGISPWLLRIELDRKRMTDKKLAMEQIAEKIYAAFGNDLNCVFNDDNAEKLVLRIRIMNSDYNLQEGEKQESEMEDDVFLRFIEANMLSDMTLQGIEAISKVYMHLPTANKQKRIIITETGEYKLIAEWILETDGTSLLRVLSEKNVDPVRTYSNDICEIFSVLGIEAVRKAIEKEMNHVISFDSSYVNYRHLALLCDVMTAKGHLMAITRHGINRQDTGALMRCSFEETVDILLDAASHAELDPLKGVSENIIMGQLPRMGTGAFDLLLDAENCKYGIEIPQTRAMGGPGMFFGSAATPTAGKSPQMTPWNQRETPGYANAWSPGLGSGMTPDAGSFSPSGASDASGYSPGYSPVWSPQPGSPASPASPYIPSPVGTMSPNYSPSSPSFSPFLALQSPTYSPSSPSYSPTSPSYNPTSTSYSPTSPSYSPASPNYSPTSPSYNPTSPSYSPTSPSYSPTSPNYSPTSPSYSPTSPSYSPTSTSYSPTSPNYSPTSPSYSPTSPSYSPTSTSYSATSPNYSPASPSYSPTSPSYSISSPNYSPSSPSYSPTSPFYSPASPSYSPTSPSYSSTNTSYSPISPSYRPTSSKYSPSSSNYTPTSPSYSPISSDCNHTSPSYSPTSPSYSPVDISYSPSSPSYCSQSPSFNPGSSDYSSSSPQNSSIDPFYTPTSPTYSPTSHQCSPSSPVYSPTSPSYSPTSPQDSLSSYKGAYSPSSPSCNPEDEDDMMK</sequence>
<dbReference type="GO" id="GO:0003899">
    <property type="term" value="F:DNA-directed RNA polymerase activity"/>
    <property type="evidence" value="ECO:0007669"/>
    <property type="project" value="UniProtKB-EC"/>
</dbReference>
<gene>
    <name evidence="20" type="primary">RpII215</name>
    <name evidence="20" type="ORF">CDAR_566431</name>
</gene>
<dbReference type="FunFam" id="3.30.1490.180:FF:000001">
    <property type="entry name" value="DNA-directed RNA polymerase subunit"/>
    <property type="match status" value="1"/>
</dbReference>
<dbReference type="InterPro" id="IPR006592">
    <property type="entry name" value="RNA_pol_N"/>
</dbReference>
<keyword evidence="8" id="KW-0479">Metal-binding</keyword>
<dbReference type="FunFam" id="1.10.132.30:FF:000001">
    <property type="entry name" value="DNA-directed RNA polymerase subunit"/>
    <property type="match status" value="1"/>
</dbReference>
<dbReference type="Gene3D" id="4.10.860.120">
    <property type="entry name" value="RNA polymerase II, clamp domain"/>
    <property type="match status" value="1"/>
</dbReference>
<dbReference type="Gene3D" id="1.10.150.390">
    <property type="match status" value="1"/>
</dbReference>
<accession>A0AAV4X631</accession>
<dbReference type="Gene3D" id="2.40.40.20">
    <property type="match status" value="1"/>
</dbReference>
<evidence type="ECO:0000313" key="21">
    <source>
        <dbReference type="Proteomes" id="UP001054837"/>
    </source>
</evidence>
<feature type="compositionally biased region" description="Low complexity" evidence="18">
    <location>
        <begin position="1616"/>
        <end position="1627"/>
    </location>
</feature>
<dbReference type="InterPro" id="IPR000722">
    <property type="entry name" value="RNA_pol_asu"/>
</dbReference>
<dbReference type="Pfam" id="PF04990">
    <property type="entry name" value="RNA_pol_Rpb1_7"/>
    <property type="match status" value="1"/>
</dbReference>
<dbReference type="PROSITE" id="PS00115">
    <property type="entry name" value="RNA_POL_II_REPEAT"/>
    <property type="match status" value="8"/>
</dbReference>
<comment type="subcellular location">
    <subcellularLocation>
        <location evidence="1">Nucleus</location>
    </subcellularLocation>
</comment>
<evidence type="ECO:0000256" key="4">
    <source>
        <dbReference type="ARBA" id="ARBA00022499"/>
    </source>
</evidence>
<dbReference type="Gene3D" id="1.10.132.30">
    <property type="match status" value="1"/>
</dbReference>
<dbReference type="InterPro" id="IPR042102">
    <property type="entry name" value="RNA_pol_Rpb1_3_sf"/>
</dbReference>
<keyword evidence="5" id="KW-0597">Phosphoprotein</keyword>
<keyword evidence="15" id="KW-0539">Nucleus</keyword>
<dbReference type="FunFam" id="2.40.40.20:FF:000019">
    <property type="entry name" value="DNA-directed RNA polymerase II subunit RPB1"/>
    <property type="match status" value="1"/>
</dbReference>
<evidence type="ECO:0000256" key="15">
    <source>
        <dbReference type="ARBA" id="ARBA00023242"/>
    </source>
</evidence>
<dbReference type="InterPro" id="IPR045867">
    <property type="entry name" value="DNA-dir_RpoC_beta_prime"/>
</dbReference>
<comment type="caution">
    <text evidence="20">The sequence shown here is derived from an EMBL/GenBank/DDBJ whole genome shotgun (WGS) entry which is preliminary data.</text>
</comment>
<evidence type="ECO:0000256" key="6">
    <source>
        <dbReference type="ARBA" id="ARBA00022679"/>
    </source>
</evidence>
<evidence type="ECO:0000256" key="1">
    <source>
        <dbReference type="ARBA" id="ARBA00004123"/>
    </source>
</evidence>
<dbReference type="InterPro" id="IPR000684">
    <property type="entry name" value="RNA_pol_II_repeat_euk"/>
</dbReference>
<keyword evidence="7 17" id="KW-0548">Nucleotidyltransferase</keyword>
<keyword evidence="14 17" id="KW-0804">Transcription</keyword>
<dbReference type="InterPro" id="IPR007066">
    <property type="entry name" value="RNA_pol_Rpb1_3"/>
</dbReference>
<keyword evidence="10" id="KW-0862">Zinc</keyword>
<dbReference type="Gene3D" id="3.30.1490.180">
    <property type="entry name" value="RNA polymerase ii"/>
    <property type="match status" value="1"/>
</dbReference>
<dbReference type="PANTHER" id="PTHR19376">
    <property type="entry name" value="DNA-DIRECTED RNA POLYMERASE"/>
    <property type="match status" value="1"/>
</dbReference>
<dbReference type="CDD" id="cd02733">
    <property type="entry name" value="RNAP_II_RPB1_N"/>
    <property type="match status" value="1"/>
</dbReference>
<dbReference type="Pfam" id="PF04998">
    <property type="entry name" value="RNA_pol_Rpb1_5"/>
    <property type="match status" value="1"/>
</dbReference>
<dbReference type="Pfam" id="PF04992">
    <property type="entry name" value="RNA_pol_Rpb1_6"/>
    <property type="match status" value="1"/>
</dbReference>
<feature type="compositionally biased region" description="Polar residues" evidence="18">
    <location>
        <begin position="1958"/>
        <end position="1975"/>
    </location>
</feature>
<dbReference type="NCBIfam" id="NF006336">
    <property type="entry name" value="PRK08566.1"/>
    <property type="match status" value="1"/>
</dbReference>
<keyword evidence="12" id="KW-0832">Ubl conjugation</keyword>
<dbReference type="FunFam" id="4.10.860.120:FF:000005">
    <property type="entry name" value="DNA-directed RNA polymerase subunit"/>
    <property type="match status" value="1"/>
</dbReference>
<dbReference type="FunFam" id="1.10.274.100:FF:000001">
    <property type="entry name" value="DNA-directed RNA polymerase subunit"/>
    <property type="match status" value="1"/>
</dbReference>
<proteinExistence type="inferred from homology"/>
<comment type="catalytic activity">
    <reaction evidence="16 17">
        <text>RNA(n) + a ribonucleoside 5'-triphosphate = RNA(n+1) + diphosphate</text>
        <dbReference type="Rhea" id="RHEA:21248"/>
        <dbReference type="Rhea" id="RHEA-COMP:14527"/>
        <dbReference type="Rhea" id="RHEA-COMP:17342"/>
        <dbReference type="ChEBI" id="CHEBI:33019"/>
        <dbReference type="ChEBI" id="CHEBI:61557"/>
        <dbReference type="ChEBI" id="CHEBI:140395"/>
        <dbReference type="EC" id="2.7.7.6"/>
    </reaction>
</comment>
<evidence type="ECO:0000256" key="18">
    <source>
        <dbReference type="SAM" id="MobiDB-lite"/>
    </source>
</evidence>
<dbReference type="EMBL" id="BPLQ01015677">
    <property type="protein sequence ID" value="GIY89630.1"/>
    <property type="molecule type" value="Genomic_DNA"/>
</dbReference>
<evidence type="ECO:0000313" key="20">
    <source>
        <dbReference type="EMBL" id="GIY89630.1"/>
    </source>
</evidence>
<dbReference type="Pfam" id="PF04983">
    <property type="entry name" value="RNA_pol_Rpb1_3"/>
    <property type="match status" value="1"/>
</dbReference>
<reference evidence="20 21" key="1">
    <citation type="submission" date="2021-06" db="EMBL/GenBank/DDBJ databases">
        <title>Caerostris darwini draft genome.</title>
        <authorList>
            <person name="Kono N."/>
            <person name="Arakawa K."/>
        </authorList>
    </citation>
    <scope>NUCLEOTIDE SEQUENCE [LARGE SCALE GENOMIC DNA]</scope>
</reference>
<dbReference type="InterPro" id="IPR007080">
    <property type="entry name" value="RNA_pol_Rpb1_1"/>
</dbReference>
<evidence type="ECO:0000256" key="2">
    <source>
        <dbReference type="ARBA" id="ARBA00006460"/>
    </source>
</evidence>
<evidence type="ECO:0000256" key="13">
    <source>
        <dbReference type="ARBA" id="ARBA00023125"/>
    </source>
</evidence>
<dbReference type="SMART" id="SM00663">
    <property type="entry name" value="RPOLA_N"/>
    <property type="match status" value="1"/>
</dbReference>
<evidence type="ECO:0000256" key="9">
    <source>
        <dbReference type="ARBA" id="ARBA00022737"/>
    </source>
</evidence>
<keyword evidence="4" id="KW-1017">Isopeptide bond</keyword>
<dbReference type="CDD" id="cd02584">
    <property type="entry name" value="RNAP_II_Rpb1_C"/>
    <property type="match status" value="1"/>
</dbReference>
<dbReference type="SUPFAM" id="SSF64484">
    <property type="entry name" value="beta and beta-prime subunits of DNA dependent RNA-polymerase"/>
    <property type="match status" value="1"/>
</dbReference>
<evidence type="ECO:0000256" key="10">
    <source>
        <dbReference type="ARBA" id="ARBA00022833"/>
    </source>
</evidence>
<protein>
    <recommendedName>
        <fullName evidence="17">DNA-directed RNA polymerase subunit</fullName>
        <ecNumber evidence="17">2.7.7.6</ecNumber>
    </recommendedName>
</protein>
<organism evidence="20 21">
    <name type="scientific">Caerostris darwini</name>
    <dbReference type="NCBI Taxonomy" id="1538125"/>
    <lineage>
        <taxon>Eukaryota</taxon>
        <taxon>Metazoa</taxon>
        <taxon>Ecdysozoa</taxon>
        <taxon>Arthropoda</taxon>
        <taxon>Chelicerata</taxon>
        <taxon>Arachnida</taxon>
        <taxon>Araneae</taxon>
        <taxon>Araneomorphae</taxon>
        <taxon>Entelegynae</taxon>
        <taxon>Araneoidea</taxon>
        <taxon>Araneidae</taxon>
        <taxon>Caerostris</taxon>
    </lineage>
</organism>
<comment type="function">
    <text evidence="17">DNA-dependent RNA polymerase catalyzes the transcription of DNA into RNA using the four ribonucleoside triphosphates as substrates.</text>
</comment>
<dbReference type="Gene3D" id="1.10.274.100">
    <property type="entry name" value="RNA polymerase Rpb1, domain 3"/>
    <property type="match status" value="1"/>
</dbReference>
<dbReference type="GO" id="GO:0005665">
    <property type="term" value="C:RNA polymerase II, core complex"/>
    <property type="evidence" value="ECO:0007669"/>
    <property type="project" value="TreeGrafter"/>
</dbReference>
<evidence type="ECO:0000256" key="12">
    <source>
        <dbReference type="ARBA" id="ARBA00022843"/>
    </source>
</evidence>
<dbReference type="FunFam" id="3.30.1360.140:FF:000001">
    <property type="entry name" value="DNA-directed RNA polymerase subunit"/>
    <property type="match status" value="1"/>
</dbReference>
<keyword evidence="3 17" id="KW-0240">DNA-directed RNA polymerase</keyword>
<dbReference type="PANTHER" id="PTHR19376:SF37">
    <property type="entry name" value="DNA-DIRECTED RNA POLYMERASE II SUBUNIT RPB1"/>
    <property type="match status" value="1"/>
</dbReference>
<comment type="similarity">
    <text evidence="2 17">Belongs to the RNA polymerase beta' chain family.</text>
</comment>
<evidence type="ECO:0000256" key="11">
    <source>
        <dbReference type="ARBA" id="ARBA00022842"/>
    </source>
</evidence>
<dbReference type="InterPro" id="IPR038120">
    <property type="entry name" value="Rpb1_funnel_sf"/>
</dbReference>
<dbReference type="InterPro" id="IPR007083">
    <property type="entry name" value="RNA_pol_Rpb1_4"/>
</dbReference>
<feature type="region of interest" description="Disordered" evidence="18">
    <location>
        <begin position="1658"/>
        <end position="1985"/>
    </location>
</feature>
<dbReference type="InterPro" id="IPR038593">
    <property type="entry name" value="RNA_pol_Rpb1_7_sf"/>
</dbReference>
<dbReference type="Gene3D" id="3.30.1360.140">
    <property type="match status" value="1"/>
</dbReference>
<dbReference type="GO" id="GO:0046872">
    <property type="term" value="F:metal ion binding"/>
    <property type="evidence" value="ECO:0007669"/>
    <property type="project" value="UniProtKB-KW"/>
</dbReference>
<dbReference type="Proteomes" id="UP001054837">
    <property type="component" value="Unassembled WGS sequence"/>
</dbReference>
<evidence type="ECO:0000259" key="19">
    <source>
        <dbReference type="SMART" id="SM00663"/>
    </source>
</evidence>
<evidence type="ECO:0000256" key="5">
    <source>
        <dbReference type="ARBA" id="ARBA00022553"/>
    </source>
</evidence>
<evidence type="ECO:0000256" key="17">
    <source>
        <dbReference type="RuleBase" id="RU004279"/>
    </source>
</evidence>
<dbReference type="Gene3D" id="6.20.50.80">
    <property type="match status" value="1"/>
</dbReference>
<dbReference type="Gene3D" id="6.10.250.2940">
    <property type="match status" value="1"/>
</dbReference>
<feature type="region of interest" description="Disordered" evidence="18">
    <location>
        <begin position="1556"/>
        <end position="1627"/>
    </location>
</feature>
<evidence type="ECO:0000256" key="3">
    <source>
        <dbReference type="ARBA" id="ARBA00022478"/>
    </source>
</evidence>
<evidence type="ECO:0000256" key="14">
    <source>
        <dbReference type="ARBA" id="ARBA00023163"/>
    </source>
</evidence>
<dbReference type="GO" id="GO:0003677">
    <property type="term" value="F:DNA binding"/>
    <property type="evidence" value="ECO:0007669"/>
    <property type="project" value="UniProtKB-KW"/>
</dbReference>
<evidence type="ECO:0000256" key="8">
    <source>
        <dbReference type="ARBA" id="ARBA00022723"/>
    </source>
</evidence>